<sequence>MPVAFYYLAGGLASFIALLFSPHLVVTLLLAWLCLSLLAVSLAYLFNFAELFRKREDGRIPLVIRWLFIPFLVGVTLYNSWARKHDKVPAIQKITDNLYLGCRLFTADVETIKNENIAAVLDVTAEFDALDWSLQGENIAYLNIPVLDHSSPNVAQLNHALHWLQHQHKQGRKVLVHCALGRGRSVLVVAAYLLAQQPDSSAQDVLENIRAIRQTARLNRWQFKQLEFLHREGKLRLNMQTWIIANPVAGGGKWQECQEQIKHILGQRLDIKIALTSLDEDGQQLAEQAIEQGADIIIACGGDGTITEVASALLNKPVQLGIIPLGTANALAQALCGIRSKLLPIDTACEVILAGESRQIDTAWCNNKLMLLLSAVGFEQQMIEAASREEKNQLGQMAYLLGLWRAIENNQQLELEVQFDEDPPCIIHTHSMVVANAAPLTTLLALGNGEPDLADGILDVTWLTPSDTSSRHLLSLTELAVAGLAPPSENIRHQQATRVRINSPQLDSYVIDGEVFDDLPLDIRIQPGSLRVLAPLN</sequence>
<dbReference type="InterPro" id="IPR020422">
    <property type="entry name" value="TYR_PHOSPHATASE_DUAL_dom"/>
</dbReference>
<feature type="transmembrane region" description="Helical" evidence="1">
    <location>
        <begin position="5"/>
        <end position="24"/>
    </location>
</feature>
<dbReference type="PROSITE" id="PS50056">
    <property type="entry name" value="TYR_PHOSPHATASE_2"/>
    <property type="match status" value="1"/>
</dbReference>
<organism evidence="5 6">
    <name type="scientific">Bowmanella denitrificans</name>
    <dbReference type="NCBI Taxonomy" id="366582"/>
    <lineage>
        <taxon>Bacteria</taxon>
        <taxon>Pseudomonadati</taxon>
        <taxon>Pseudomonadota</taxon>
        <taxon>Gammaproteobacteria</taxon>
        <taxon>Alteromonadales</taxon>
        <taxon>Alteromonadaceae</taxon>
        <taxon>Bowmanella</taxon>
    </lineage>
</organism>
<dbReference type="Pfam" id="PF19279">
    <property type="entry name" value="YegS_C"/>
    <property type="match status" value="1"/>
</dbReference>
<evidence type="ECO:0000313" key="6">
    <source>
        <dbReference type="Proteomes" id="UP001501757"/>
    </source>
</evidence>
<keyword evidence="1" id="KW-0472">Membrane</keyword>
<dbReference type="Pfam" id="PF00782">
    <property type="entry name" value="DSPc"/>
    <property type="match status" value="1"/>
</dbReference>
<reference evidence="5 6" key="1">
    <citation type="journal article" date="2019" name="Int. J. Syst. Evol. Microbiol.">
        <title>The Global Catalogue of Microorganisms (GCM) 10K type strain sequencing project: providing services to taxonomists for standard genome sequencing and annotation.</title>
        <authorList>
            <consortium name="The Broad Institute Genomics Platform"/>
            <consortium name="The Broad Institute Genome Sequencing Center for Infectious Disease"/>
            <person name="Wu L."/>
            <person name="Ma J."/>
        </authorList>
    </citation>
    <scope>NUCLEOTIDE SEQUENCE [LARGE SCALE GENOMIC DNA]</scope>
    <source>
        <strain evidence="5 6">JCM 13378</strain>
    </source>
</reference>
<feature type="transmembrane region" description="Helical" evidence="1">
    <location>
        <begin position="30"/>
        <end position="50"/>
    </location>
</feature>
<dbReference type="SUPFAM" id="SSF111331">
    <property type="entry name" value="NAD kinase/diacylglycerol kinase-like"/>
    <property type="match status" value="1"/>
</dbReference>
<dbReference type="RefSeq" id="WP_343846900.1">
    <property type="nucleotide sequence ID" value="NZ_BAAAEI010000023.1"/>
</dbReference>
<evidence type="ECO:0000259" key="3">
    <source>
        <dbReference type="PROSITE" id="PS50056"/>
    </source>
</evidence>
<dbReference type="PROSITE" id="PS50146">
    <property type="entry name" value="DAGK"/>
    <property type="match status" value="1"/>
</dbReference>
<dbReference type="PANTHER" id="PTHR30492:SF0">
    <property type="entry name" value="METHYLGLYOXAL SYNTHASE"/>
    <property type="match status" value="1"/>
</dbReference>
<dbReference type="InterPro" id="IPR001206">
    <property type="entry name" value="Diacylglycerol_kinase_cat_dom"/>
</dbReference>
<dbReference type="InterPro" id="IPR003595">
    <property type="entry name" value="Tyr_Pase_cat"/>
</dbReference>
<dbReference type="InterPro" id="IPR029021">
    <property type="entry name" value="Prot-tyrosine_phosphatase-like"/>
</dbReference>
<dbReference type="InterPro" id="IPR004363">
    <property type="entry name" value="Methylgl_synth"/>
</dbReference>
<dbReference type="SUPFAM" id="SSF52799">
    <property type="entry name" value="(Phosphotyrosine protein) phosphatases II"/>
    <property type="match status" value="1"/>
</dbReference>
<keyword evidence="5" id="KW-0808">Transferase</keyword>
<feature type="domain" description="DAGKc" evidence="4">
    <location>
        <begin position="236"/>
        <end position="369"/>
    </location>
</feature>
<feature type="domain" description="Tyrosine-protein phosphatase" evidence="2">
    <location>
        <begin position="88"/>
        <end position="235"/>
    </location>
</feature>
<keyword evidence="1" id="KW-1133">Transmembrane helix</keyword>
<dbReference type="SMART" id="SM00195">
    <property type="entry name" value="DSPc"/>
    <property type="match status" value="1"/>
</dbReference>
<protein>
    <submittedName>
        <fullName evidence="5">Diacylglycerol kinase family protein</fullName>
    </submittedName>
</protein>
<dbReference type="EMBL" id="BAAAEI010000023">
    <property type="protein sequence ID" value="GAA0368898.1"/>
    <property type="molecule type" value="Genomic_DNA"/>
</dbReference>
<name>A0ABN0XNR2_9ALTE</name>
<dbReference type="Gene3D" id="2.60.200.40">
    <property type="match status" value="1"/>
</dbReference>
<dbReference type="InterPro" id="IPR000387">
    <property type="entry name" value="Tyr_Pase_dom"/>
</dbReference>
<dbReference type="Gene3D" id="3.40.50.10330">
    <property type="entry name" value="Probable inorganic polyphosphate/atp-NAD kinase, domain 1"/>
    <property type="match status" value="1"/>
</dbReference>
<feature type="domain" description="Tyrosine specific protein phosphatases" evidence="3">
    <location>
        <begin position="155"/>
        <end position="224"/>
    </location>
</feature>
<comment type="caution">
    <text evidence="5">The sequence shown here is derived from an EMBL/GenBank/DDBJ whole genome shotgun (WGS) entry which is preliminary data.</text>
</comment>
<gene>
    <name evidence="5" type="ORF">GCM10009092_36440</name>
</gene>
<evidence type="ECO:0000259" key="2">
    <source>
        <dbReference type="PROSITE" id="PS50054"/>
    </source>
</evidence>
<dbReference type="NCBIfam" id="NF009025">
    <property type="entry name" value="PRK12361.1"/>
    <property type="match status" value="1"/>
</dbReference>
<dbReference type="InterPro" id="IPR000340">
    <property type="entry name" value="Dual-sp_phosphatase_cat-dom"/>
</dbReference>
<evidence type="ECO:0000256" key="1">
    <source>
        <dbReference type="SAM" id="Phobius"/>
    </source>
</evidence>
<dbReference type="Proteomes" id="UP001501757">
    <property type="component" value="Unassembled WGS sequence"/>
</dbReference>
<keyword evidence="5" id="KW-0418">Kinase</keyword>
<dbReference type="InterPro" id="IPR017438">
    <property type="entry name" value="ATP-NAD_kinase_N"/>
</dbReference>
<dbReference type="Gene3D" id="3.90.190.10">
    <property type="entry name" value="Protein tyrosine phosphatase superfamily"/>
    <property type="match status" value="1"/>
</dbReference>
<accession>A0ABN0XNR2</accession>
<keyword evidence="1" id="KW-0812">Transmembrane</keyword>
<dbReference type="InterPro" id="IPR045540">
    <property type="entry name" value="YegS/DAGK_C"/>
</dbReference>
<evidence type="ECO:0000313" key="5">
    <source>
        <dbReference type="EMBL" id="GAA0368898.1"/>
    </source>
</evidence>
<feature type="transmembrane region" description="Helical" evidence="1">
    <location>
        <begin position="62"/>
        <end position="81"/>
    </location>
</feature>
<evidence type="ECO:0000259" key="4">
    <source>
        <dbReference type="PROSITE" id="PS50146"/>
    </source>
</evidence>
<dbReference type="GO" id="GO:0016301">
    <property type="term" value="F:kinase activity"/>
    <property type="evidence" value="ECO:0007669"/>
    <property type="project" value="UniProtKB-KW"/>
</dbReference>
<dbReference type="PANTHER" id="PTHR30492">
    <property type="entry name" value="METHYLGLYOXAL SYNTHASE"/>
    <property type="match status" value="1"/>
</dbReference>
<dbReference type="PROSITE" id="PS50054">
    <property type="entry name" value="TYR_PHOSPHATASE_DUAL"/>
    <property type="match status" value="1"/>
</dbReference>
<keyword evidence="6" id="KW-1185">Reference proteome</keyword>
<dbReference type="Pfam" id="PF00781">
    <property type="entry name" value="DAGK_cat"/>
    <property type="match status" value="1"/>
</dbReference>
<dbReference type="SMART" id="SM00404">
    <property type="entry name" value="PTPc_motif"/>
    <property type="match status" value="1"/>
</dbReference>
<dbReference type="InterPro" id="IPR016064">
    <property type="entry name" value="NAD/diacylglycerol_kinase_sf"/>
</dbReference>
<proteinExistence type="predicted"/>
<dbReference type="SMART" id="SM00046">
    <property type="entry name" value="DAGKc"/>
    <property type="match status" value="1"/>
</dbReference>